<evidence type="ECO:0000256" key="1">
    <source>
        <dbReference type="ARBA" id="ARBA00023026"/>
    </source>
</evidence>
<comment type="caution">
    <text evidence="5">The sequence shown here is derived from an EMBL/GenBank/DDBJ whole genome shotgun (WGS) entry which is preliminary data.</text>
</comment>
<evidence type="ECO:0000313" key="7">
    <source>
        <dbReference type="EMBL" id="RHY52101.1"/>
    </source>
</evidence>
<dbReference type="Gene3D" id="2.40.10.10">
    <property type="entry name" value="Trypsin-like serine proteases"/>
    <property type="match status" value="2"/>
</dbReference>
<dbReference type="VEuPathDB" id="FungiDB:H257_03659"/>
<reference evidence="10 11" key="1">
    <citation type="submission" date="2018-08" db="EMBL/GenBank/DDBJ databases">
        <title>Aphanomyces genome sequencing and annotation.</title>
        <authorList>
            <person name="Minardi D."/>
            <person name="Oidtmann B."/>
            <person name="Van Der Giezen M."/>
            <person name="Studholme D.J."/>
        </authorList>
    </citation>
    <scope>NUCLEOTIDE SEQUENCE [LARGE SCALE GENOMIC DNA]</scope>
    <source>
        <strain evidence="8 12">197901</strain>
        <strain evidence="5 14">D2</strain>
        <strain evidence="9 16">FDL457</strain>
        <strain evidence="4 10">Kv</strain>
        <strain evidence="7 11">SA</strain>
        <strain evidence="6 15">Si</strain>
        <strain evidence="3 13">Yx</strain>
    </source>
</reference>
<evidence type="ECO:0000313" key="9">
    <source>
        <dbReference type="EMBL" id="RHZ22977.1"/>
    </source>
</evidence>
<dbReference type="AlphaFoldDB" id="A0A397CAS5"/>
<protein>
    <recommendedName>
        <fullName evidence="17">Serine protease</fullName>
    </recommendedName>
</protein>
<sequence length="435" mass="47153">MRLPPLFLVLASVLASIGRAEDIQSDLSAEIKSTGSAGLAETYNRTIHLGESTSIKLAYPNSRFIYIRFSKLDLPPGDILTLSTNETTVVYKGHGRRRHRPMTTIHDDTSFYSDRLMGDAVEVTYTPDKANKDKKHQSSKNYRSFGISIGSYIRGVARVSSTDGTSLVNPACVSAAPAWRPASCFKESDPQVYKSSRSLARMVMLGSSSSVAQYATGFLVGCSGYFLTNEHNVRTQTQVDATDFGFLAASPTCDDVCNRRSLGCPPKLLLRGSATLVAVDTSLDYALLRFDSHARRQLKRLNVAYLPLRKDKANWTRLTGERIYVPQHPDGTAAKVAARLKSGHDAVIVDANVANKCGKRQLGYMADTIGGSSGSPVVASTDHTVLGLHHCGECNAGADGMALRTAICIHDILVDLKKKQVKLPSCFTGDIGQDD</sequence>
<dbReference type="Proteomes" id="UP000286510">
    <property type="component" value="Unassembled WGS sequence"/>
</dbReference>
<dbReference type="Pfam" id="PF13365">
    <property type="entry name" value="Trypsin_2"/>
    <property type="match status" value="1"/>
</dbReference>
<keyword evidence="1" id="KW-0843">Virulence</keyword>
<evidence type="ECO:0000313" key="11">
    <source>
        <dbReference type="Proteomes" id="UP000265716"/>
    </source>
</evidence>
<dbReference type="Proteomes" id="UP000265716">
    <property type="component" value="Unassembled WGS sequence"/>
</dbReference>
<evidence type="ECO:0000313" key="3">
    <source>
        <dbReference type="EMBL" id="RHY15573.1"/>
    </source>
</evidence>
<dbReference type="Proteomes" id="UP000266196">
    <property type="component" value="Unassembled WGS sequence"/>
</dbReference>
<dbReference type="SUPFAM" id="SSF50494">
    <property type="entry name" value="Trypsin-like serine proteases"/>
    <property type="match status" value="1"/>
</dbReference>
<accession>A0A397CAS5</accession>
<evidence type="ECO:0000313" key="10">
    <source>
        <dbReference type="Proteomes" id="UP000265427"/>
    </source>
</evidence>
<dbReference type="PANTHER" id="PTHR36234">
    <property type="entry name" value="LYSYL ENDOPEPTIDASE"/>
    <property type="match status" value="1"/>
</dbReference>
<dbReference type="EMBL" id="QUTB01008231">
    <property type="protein sequence ID" value="RHY43100.1"/>
    <property type="molecule type" value="Genomic_DNA"/>
</dbReference>
<dbReference type="EMBL" id="QUTC01006437">
    <property type="protein sequence ID" value="RHY52101.1"/>
    <property type="molecule type" value="Genomic_DNA"/>
</dbReference>
<evidence type="ECO:0000313" key="16">
    <source>
        <dbReference type="Proteomes" id="UP000286510"/>
    </source>
</evidence>
<dbReference type="InterPro" id="IPR043504">
    <property type="entry name" value="Peptidase_S1_PA_chymotrypsin"/>
</dbReference>
<gene>
    <name evidence="3" type="ORF">DYB25_001948</name>
    <name evidence="9" type="ORF">DYB26_004506</name>
    <name evidence="5" type="ORF">DYB30_006261</name>
    <name evidence="8" type="ORF">DYB31_001252</name>
    <name evidence="6" type="ORF">DYB34_006488</name>
    <name evidence="4" type="ORF">DYB36_001808</name>
    <name evidence="7" type="ORF">DYB38_008111</name>
</gene>
<evidence type="ECO:0000313" key="4">
    <source>
        <dbReference type="EMBL" id="RHY16618.1"/>
    </source>
</evidence>
<evidence type="ECO:0000313" key="14">
    <source>
        <dbReference type="Proteomes" id="UP000266643"/>
    </source>
</evidence>
<dbReference type="EMBL" id="QUTA01005474">
    <property type="protein sequence ID" value="RHY15573.1"/>
    <property type="molecule type" value="Genomic_DNA"/>
</dbReference>
<evidence type="ECO:0000313" key="6">
    <source>
        <dbReference type="EMBL" id="RHY43100.1"/>
    </source>
</evidence>
<evidence type="ECO:0008006" key="17">
    <source>
        <dbReference type="Google" id="ProtNLM"/>
    </source>
</evidence>
<dbReference type="EMBL" id="QUSZ01003921">
    <property type="protein sequence ID" value="RHY16618.1"/>
    <property type="molecule type" value="Genomic_DNA"/>
</dbReference>
<dbReference type="InterPro" id="IPR009003">
    <property type="entry name" value="Peptidase_S1_PA"/>
</dbReference>
<dbReference type="PANTHER" id="PTHR36234:SF5">
    <property type="entry name" value="LYSYL ENDOPEPTIDASE"/>
    <property type="match status" value="1"/>
</dbReference>
<evidence type="ECO:0000313" key="8">
    <source>
        <dbReference type="EMBL" id="RHZ09897.1"/>
    </source>
</evidence>
<proteinExistence type="predicted"/>
<evidence type="ECO:0000313" key="15">
    <source>
        <dbReference type="Proteomes" id="UP000283543"/>
    </source>
</evidence>
<evidence type="ECO:0000256" key="2">
    <source>
        <dbReference type="SAM" id="SignalP"/>
    </source>
</evidence>
<name>A0A397CAS5_APHAT</name>
<keyword evidence="2" id="KW-0732">Signal</keyword>
<dbReference type="EMBL" id="QUTE01011424">
    <property type="protein sequence ID" value="RHZ09897.1"/>
    <property type="molecule type" value="Genomic_DNA"/>
</dbReference>
<evidence type="ECO:0000313" key="5">
    <source>
        <dbReference type="EMBL" id="RHY39816.1"/>
    </source>
</evidence>
<organism evidence="5 14">
    <name type="scientific">Aphanomyces astaci</name>
    <name type="common">Crayfish plague agent</name>
    <dbReference type="NCBI Taxonomy" id="112090"/>
    <lineage>
        <taxon>Eukaryota</taxon>
        <taxon>Sar</taxon>
        <taxon>Stramenopiles</taxon>
        <taxon>Oomycota</taxon>
        <taxon>Saprolegniomycetes</taxon>
        <taxon>Saprolegniales</taxon>
        <taxon>Verrucalvaceae</taxon>
        <taxon>Aphanomyces</taxon>
    </lineage>
</organism>
<evidence type="ECO:0000313" key="12">
    <source>
        <dbReference type="Proteomes" id="UP000266196"/>
    </source>
</evidence>
<feature type="chain" id="PRO_5036074402" description="Serine protease" evidence="2">
    <location>
        <begin position="21"/>
        <end position="435"/>
    </location>
</feature>
<dbReference type="Proteomes" id="UP000265427">
    <property type="component" value="Unassembled WGS sequence"/>
</dbReference>
<dbReference type="Proteomes" id="UP000266239">
    <property type="component" value="Unassembled WGS sequence"/>
</dbReference>
<evidence type="ECO:0000313" key="13">
    <source>
        <dbReference type="Proteomes" id="UP000266239"/>
    </source>
</evidence>
<dbReference type="EMBL" id="QUTD01011509">
    <property type="protein sequence ID" value="RHY39816.1"/>
    <property type="molecule type" value="Genomic_DNA"/>
</dbReference>
<dbReference type="Proteomes" id="UP000266643">
    <property type="component" value="Unassembled WGS sequence"/>
</dbReference>
<dbReference type="EMBL" id="QUTF01012545">
    <property type="protein sequence ID" value="RHZ22977.1"/>
    <property type="molecule type" value="Genomic_DNA"/>
</dbReference>
<dbReference type="Proteomes" id="UP000283543">
    <property type="component" value="Unassembled WGS sequence"/>
</dbReference>
<feature type="signal peptide" evidence="2">
    <location>
        <begin position="1"/>
        <end position="20"/>
    </location>
</feature>